<dbReference type="EMBL" id="LPWD01000007">
    <property type="protein sequence ID" value="ODS04152.1"/>
    <property type="molecule type" value="Genomic_DNA"/>
</dbReference>
<dbReference type="Proteomes" id="UP000095042">
    <property type="component" value="Unassembled WGS sequence"/>
</dbReference>
<sequence>MDVVQTTAEWRKRGFYPVLSRGGSEPENLQRSLLYQMIEAGTRHNKPGFSRQTLMPLYAKRYAHQCPATPEALGTQLKQNPASGMPFGLPSLDEDDFQTLRDWVASGSPGPTKAERQAAETVTDPAAVLAWESFFNAADKRSQLVSRYIFDHVFLATIV</sequence>
<protein>
    <recommendedName>
        <fullName evidence="3">Cytochrome c domain-containing protein</fullName>
    </recommendedName>
</protein>
<organism evidence="1 2">
    <name type="scientific">Methyloceanibacter marginalis</name>
    <dbReference type="NCBI Taxonomy" id="1774971"/>
    <lineage>
        <taxon>Bacteria</taxon>
        <taxon>Pseudomonadati</taxon>
        <taxon>Pseudomonadota</taxon>
        <taxon>Alphaproteobacteria</taxon>
        <taxon>Hyphomicrobiales</taxon>
        <taxon>Hyphomicrobiaceae</taxon>
        <taxon>Methyloceanibacter</taxon>
    </lineage>
</organism>
<accession>A0A1E3WF53</accession>
<keyword evidence="2" id="KW-1185">Reference proteome</keyword>
<comment type="caution">
    <text evidence="1">The sequence shown here is derived from an EMBL/GenBank/DDBJ whole genome shotgun (WGS) entry which is preliminary data.</text>
</comment>
<gene>
    <name evidence="1" type="ORF">AUC71_05555</name>
</gene>
<name>A0A1E3WF53_9HYPH</name>
<evidence type="ECO:0008006" key="3">
    <source>
        <dbReference type="Google" id="ProtNLM"/>
    </source>
</evidence>
<evidence type="ECO:0000313" key="1">
    <source>
        <dbReference type="EMBL" id="ODS04152.1"/>
    </source>
</evidence>
<dbReference type="AlphaFoldDB" id="A0A1E3WF53"/>
<dbReference type="Pfam" id="PF06934">
    <property type="entry name" value="CTI"/>
    <property type="match status" value="1"/>
</dbReference>
<proteinExistence type="predicted"/>
<dbReference type="InterPro" id="IPR010706">
    <property type="entry name" value="Fatty_acid_cis-trans_isomerase"/>
</dbReference>
<evidence type="ECO:0000313" key="2">
    <source>
        <dbReference type="Proteomes" id="UP000095042"/>
    </source>
</evidence>
<reference evidence="1 2" key="1">
    <citation type="journal article" date="2016" name="Environ. Microbiol.">
        <title>New Methyloceanibacter diversity from North Sea sediments includes methanotroph containing solely the soluble methane monooxygenase.</title>
        <authorList>
            <person name="Vekeman B."/>
            <person name="Kerckhof F.M."/>
            <person name="Cremers G."/>
            <person name="de Vos P."/>
            <person name="Vandamme P."/>
            <person name="Boon N."/>
            <person name="Op den Camp H.J."/>
            <person name="Heylen K."/>
        </authorList>
    </citation>
    <scope>NUCLEOTIDE SEQUENCE [LARGE SCALE GENOMIC DNA]</scope>
    <source>
        <strain evidence="1 2">R-67177</strain>
    </source>
</reference>
<dbReference type="RefSeq" id="WP_069622644.1">
    <property type="nucleotide sequence ID" value="NZ_LPWD01000007.1"/>
</dbReference>